<evidence type="ECO:0000313" key="4">
    <source>
        <dbReference type="Proteomes" id="UP000463224"/>
    </source>
</evidence>
<dbReference type="PIRSF" id="PIRSF011396">
    <property type="entry name" value="Trp_halogenase"/>
    <property type="match status" value="1"/>
</dbReference>
<dbReference type="PANTHER" id="PTHR43747">
    <property type="entry name" value="FAD-BINDING PROTEIN"/>
    <property type="match status" value="1"/>
</dbReference>
<evidence type="ECO:0008006" key="5">
    <source>
        <dbReference type="Google" id="ProtNLM"/>
    </source>
</evidence>
<feature type="active site" evidence="1">
    <location>
        <position position="81"/>
    </location>
</feature>
<dbReference type="SUPFAM" id="SSF51905">
    <property type="entry name" value="FAD/NAD(P)-binding domain"/>
    <property type="match status" value="1"/>
</dbReference>
<keyword evidence="2" id="KW-0285">Flavoprotein</keyword>
<dbReference type="EMBL" id="WPHG01000003">
    <property type="protein sequence ID" value="MVA98128.1"/>
    <property type="molecule type" value="Genomic_DNA"/>
</dbReference>
<feature type="binding site" evidence="2">
    <location>
        <position position="353"/>
    </location>
    <ligand>
        <name>FAD</name>
        <dbReference type="ChEBI" id="CHEBI:57692"/>
    </ligand>
</feature>
<dbReference type="AlphaFoldDB" id="A0A844QJA2"/>
<feature type="binding site" evidence="2">
    <location>
        <position position="349"/>
    </location>
    <ligand>
        <name>L-tryptophan</name>
        <dbReference type="ChEBI" id="CHEBI:57912"/>
    </ligand>
</feature>
<dbReference type="RefSeq" id="WP_156713100.1">
    <property type="nucleotide sequence ID" value="NZ_WPHG01000003.1"/>
</dbReference>
<accession>A0A844QJA2</accession>
<name>A0A844QJA2_9HYPH</name>
<evidence type="ECO:0000313" key="3">
    <source>
        <dbReference type="EMBL" id="MVA98128.1"/>
    </source>
</evidence>
<keyword evidence="2" id="KW-0547">Nucleotide-binding</keyword>
<proteinExistence type="predicted"/>
<dbReference type="InterPro" id="IPR050816">
    <property type="entry name" value="Flavin-dep_Halogenase_NPB"/>
</dbReference>
<feature type="binding site" evidence="2">
    <location>
        <position position="81"/>
    </location>
    <ligand>
        <name>7-chloro-L-tryptophan</name>
        <dbReference type="ChEBI" id="CHEBI:58713"/>
    </ligand>
</feature>
<evidence type="ECO:0000256" key="2">
    <source>
        <dbReference type="PIRSR" id="PIRSR011396-2"/>
    </source>
</evidence>
<reference evidence="3 4" key="1">
    <citation type="submission" date="2019-12" db="EMBL/GenBank/DDBJ databases">
        <title>Nitratireductor arenosus sp. nov., Isolated from sea sand, Jeju island, South Korea.</title>
        <authorList>
            <person name="Kim W."/>
        </authorList>
    </citation>
    <scope>NUCLEOTIDE SEQUENCE [LARGE SCALE GENOMIC DNA]</scope>
    <source>
        <strain evidence="3 4">CAU 1489</strain>
    </source>
</reference>
<keyword evidence="2" id="KW-0274">FAD</keyword>
<evidence type="ECO:0000256" key="1">
    <source>
        <dbReference type="PIRSR" id="PIRSR011396-1"/>
    </source>
</evidence>
<dbReference type="PANTHER" id="PTHR43747:SF4">
    <property type="entry name" value="FLAVIN-DEPENDENT TRYPTOPHAN HALOGENASE"/>
    <property type="match status" value="1"/>
</dbReference>
<organism evidence="3 4">
    <name type="scientific">Nitratireductor arenosus</name>
    <dbReference type="NCBI Taxonomy" id="2682096"/>
    <lineage>
        <taxon>Bacteria</taxon>
        <taxon>Pseudomonadati</taxon>
        <taxon>Pseudomonadota</taxon>
        <taxon>Alphaproteobacteria</taxon>
        <taxon>Hyphomicrobiales</taxon>
        <taxon>Phyllobacteriaceae</taxon>
        <taxon>Nitratireductor</taxon>
    </lineage>
</organism>
<comment type="caution">
    <text evidence="3">The sequence shown here is derived from an EMBL/GenBank/DDBJ whole genome shotgun (WGS) entry which is preliminary data.</text>
</comment>
<feature type="binding site" evidence="2">
    <location>
        <begin position="13"/>
        <end position="16"/>
    </location>
    <ligand>
        <name>FAD</name>
        <dbReference type="ChEBI" id="CHEBI:57692"/>
    </ligand>
</feature>
<dbReference type="Proteomes" id="UP000463224">
    <property type="component" value="Unassembled WGS sequence"/>
</dbReference>
<dbReference type="GO" id="GO:0000166">
    <property type="term" value="F:nucleotide binding"/>
    <property type="evidence" value="ECO:0007669"/>
    <property type="project" value="UniProtKB-KW"/>
</dbReference>
<gene>
    <name evidence="3" type="ORF">GN330_12830</name>
</gene>
<feature type="binding site" evidence="2">
    <location>
        <position position="340"/>
    </location>
    <ligand>
        <name>FAD</name>
        <dbReference type="ChEBI" id="CHEBI:57692"/>
    </ligand>
</feature>
<dbReference type="InterPro" id="IPR033856">
    <property type="entry name" value="Trp_halogen"/>
</dbReference>
<sequence length="521" mass="58532">MTEGRTRLVVVGGGTAGWIAALMLQRHAASTEMALDIVVVESSRIPTIGVGEGTTAVFRQVLMDLDIDETDFVRRTGATIKFGIRHKDWRRKGHCYDGPIDDPNLLALSRQFMPGEQQSMLHIYAVSTGCNVADIHLFGQLMQRRKSPFGLDGDELVPAGPFQHAFHFDQAKVGAYLREITTGVERIDAEVAGLRRDAETGNIEALVMSDGTELAGDFFVDCTGFRRKLIGEGMGARWISYRDHLPVNRAMPFWLDHDETDDIAPYTLAWAQEAGWMWAVPTQERIGCGYVYSDEFTTPDAAKAEIERALGREIEPRADLRFDSGRLDRAWIGNCLALGLSSSFLEPLEATSIHGTVVQMMLFNRFFLKGACNADDTMRQKYNDAVSRQLGDFRDFINLHYVGERDEPFWRHARGECMNEATRDMLAFCAENMPRRADFQPFPGDLPHINEQLFYPVLDGLGHLKRAVAKTEMAVNPKVRAHARKAIDAHVRDYKKAAGTCIGHRRYLELVAEGAVSFRWQ</sequence>
<dbReference type="InterPro" id="IPR006905">
    <property type="entry name" value="Flavin_halogenase"/>
</dbReference>
<dbReference type="Pfam" id="PF04820">
    <property type="entry name" value="Trp_halogenase"/>
    <property type="match status" value="1"/>
</dbReference>
<keyword evidence="4" id="KW-1185">Reference proteome</keyword>
<dbReference type="InterPro" id="IPR036188">
    <property type="entry name" value="FAD/NAD-bd_sf"/>
</dbReference>
<dbReference type="GO" id="GO:0004497">
    <property type="term" value="F:monooxygenase activity"/>
    <property type="evidence" value="ECO:0007669"/>
    <property type="project" value="InterPro"/>
</dbReference>
<protein>
    <recommendedName>
        <fullName evidence="5">Tryptophan halogenase</fullName>
    </recommendedName>
</protein>
<feature type="binding site" evidence="2">
    <location>
        <position position="191"/>
    </location>
    <ligand>
        <name>FAD</name>
        <dbReference type="ChEBI" id="CHEBI:57692"/>
    </ligand>
</feature>
<dbReference type="Gene3D" id="3.50.50.60">
    <property type="entry name" value="FAD/NAD(P)-binding domain"/>
    <property type="match status" value="1"/>
</dbReference>